<gene>
    <name evidence="1" type="ORF">GM920_03415</name>
</gene>
<protein>
    <submittedName>
        <fullName evidence="1">Uncharacterized protein</fullName>
    </submittedName>
</protein>
<comment type="caution">
    <text evidence="1">The sequence shown here is derived from an EMBL/GenBank/DDBJ whole genome shotgun (WGS) entry which is preliminary data.</text>
</comment>
<name>A0ABR6ERR7_9SPHI</name>
<evidence type="ECO:0000313" key="1">
    <source>
        <dbReference type="EMBL" id="MBB2147954.1"/>
    </source>
</evidence>
<dbReference type="EMBL" id="WNXC01000001">
    <property type="protein sequence ID" value="MBB2147954.1"/>
    <property type="molecule type" value="Genomic_DNA"/>
</dbReference>
<dbReference type="RefSeq" id="WP_182953419.1">
    <property type="nucleotide sequence ID" value="NZ_WNXC01000001.1"/>
</dbReference>
<reference evidence="1 2" key="1">
    <citation type="submission" date="2019-11" db="EMBL/GenBank/DDBJ databases">
        <title>Description of Pedobacter sp. LMG 31462T.</title>
        <authorList>
            <person name="Carlier A."/>
            <person name="Qi S."/>
            <person name="Vandamme P."/>
        </authorList>
    </citation>
    <scope>NUCLEOTIDE SEQUENCE [LARGE SCALE GENOMIC DNA]</scope>
    <source>
        <strain evidence="1 2">LMG 31462</strain>
    </source>
</reference>
<keyword evidence="2" id="KW-1185">Reference proteome</keyword>
<evidence type="ECO:0000313" key="2">
    <source>
        <dbReference type="Proteomes" id="UP000636110"/>
    </source>
</evidence>
<accession>A0ABR6ERR7</accession>
<sequence>MIDTQQSSTSKAMDYDFLRKEGIRLLQKMSGKDWTDYNLHDPGVTILEYLCYAITDLAYRTNFDIEDLLTQKDGTIDYKAQSFVKPAAALSSNAVTINDFRKILLDKIDAIGNVWIEPVGSNYAPNALKGLYTFFVQLNKEAMKGSGDVLEIDPETKALVKLQVQKKFTGHRNLCEDASTEIHILEPQQVFLSANIIISQNELPENIMALVYFAVYKYLNPQVRYYTEKELLSRGYTTEEIYSGPKLTNGFILDEELKPRNLRIDRSELYQVISAVKGVMVVSGLKINGQIDPVLEIDPLKFPYFNIKKSSFSIHDYSDANVISVRESLALDILYNLQERAERRFIHDFHLVQQKEIRGTYMDGSYYSIQKHFPAVYGISEEGFSKSEDGLRLARAKQLKAYLMFFEQIMANYLAQLKGINGLFSNNFVSTTAKSYFTQPLTSVPNFSAMVSEEQHGDWENYLYSVSYSDFLNKGIESEDQCFKRKNRMLDHLLARFNESISSYPIQLFDKIYGKTEENQVAEEELKWKSFLLRKVTTLSHTRSLGFNYLGKQKAGLGNDFRKKMYYLLYIRNLPGTSLLQPFSNRLRAEKIRGLGGPLNGNVGSPEVSNEPELSKVISFTPAQFMEEKKKGNVKSYPANHAPGETVFQNQPVSFLKHALNIDNYRLAVDPAEPNLHLLLYQAPGTEVWVTVNHYERSIDAIVALDELIDLLIKTSTRSEGFYLLEHILLRPRISSENFGFRFYNQEGEILLESRTWTSFKQREQQIEELIRLLTSDVSTDLEINDLLSGYKLTKSDNQPLPEVVKDLIASVNWHVKNKEREDSRFEMLVKHVEKVKNEDYFNFRMSIVLPEWPARFQDNVFKEFLKDLFRVQAPVHLRLKFYWLNMEQMTIFERLYASWLHELKLNSDTEERMAASNLSVFLETIQ</sequence>
<organism evidence="1 2">
    <name type="scientific">Pedobacter gandavensis</name>
    <dbReference type="NCBI Taxonomy" id="2679963"/>
    <lineage>
        <taxon>Bacteria</taxon>
        <taxon>Pseudomonadati</taxon>
        <taxon>Bacteroidota</taxon>
        <taxon>Sphingobacteriia</taxon>
        <taxon>Sphingobacteriales</taxon>
        <taxon>Sphingobacteriaceae</taxon>
        <taxon>Pedobacter</taxon>
    </lineage>
</organism>
<dbReference type="Proteomes" id="UP000636110">
    <property type="component" value="Unassembled WGS sequence"/>
</dbReference>
<proteinExistence type="predicted"/>